<reference evidence="1 2" key="1">
    <citation type="submission" date="2020-01" db="EMBL/GenBank/DDBJ databases">
        <title>Insect and environment-associated Actinomycetes.</title>
        <authorList>
            <person name="Currrie C."/>
            <person name="Chevrette M."/>
            <person name="Carlson C."/>
            <person name="Stubbendieck R."/>
            <person name="Wendt-Pienkowski E."/>
        </authorList>
    </citation>
    <scope>NUCLEOTIDE SEQUENCE [LARGE SCALE GENOMIC DNA]</scope>
    <source>
        <strain evidence="1 2">SID7739</strain>
    </source>
</reference>
<dbReference type="InterPro" id="IPR025671">
    <property type="entry name" value="HXXEE"/>
</dbReference>
<dbReference type="EMBL" id="JAAGMQ010000992">
    <property type="protein sequence ID" value="NEC38129.1"/>
    <property type="molecule type" value="Genomic_DNA"/>
</dbReference>
<dbReference type="AlphaFoldDB" id="A0A6G3TN05"/>
<proteinExistence type="predicted"/>
<sequence length="85" mass="8932">MMNSSGDEAIEGAVTLGLLAAWALHDLEELATVPGWWRRNLPALRERYPGVPEAVWRRAGSVDGREFAVAVGAMAAVVASASVAG</sequence>
<organism evidence="1 2">
    <name type="scientific">Streptomyces rubrogriseus</name>
    <dbReference type="NCBI Taxonomy" id="194673"/>
    <lineage>
        <taxon>Bacteria</taxon>
        <taxon>Bacillati</taxon>
        <taxon>Actinomycetota</taxon>
        <taxon>Actinomycetes</taxon>
        <taxon>Kitasatosporales</taxon>
        <taxon>Streptomycetaceae</taxon>
        <taxon>Streptomyces</taxon>
        <taxon>Streptomyces violaceoruber group</taxon>
    </lineage>
</organism>
<evidence type="ECO:0000313" key="1">
    <source>
        <dbReference type="EMBL" id="NEC38129.1"/>
    </source>
</evidence>
<feature type="non-terminal residue" evidence="1">
    <location>
        <position position="85"/>
    </location>
</feature>
<protein>
    <submittedName>
        <fullName evidence="1">HXXEE domain-containing protein</fullName>
    </submittedName>
</protein>
<gene>
    <name evidence="1" type="ORF">G3I66_33865</name>
</gene>
<evidence type="ECO:0000313" key="2">
    <source>
        <dbReference type="Proteomes" id="UP000475666"/>
    </source>
</evidence>
<dbReference type="Proteomes" id="UP000475666">
    <property type="component" value="Unassembled WGS sequence"/>
</dbReference>
<dbReference type="Pfam" id="PF13787">
    <property type="entry name" value="HXXEE"/>
    <property type="match status" value="1"/>
</dbReference>
<dbReference type="RefSeq" id="WP_331481912.1">
    <property type="nucleotide sequence ID" value="NZ_JAAGMQ010000992.1"/>
</dbReference>
<accession>A0A6G3TN05</accession>
<name>A0A6G3TN05_9ACTN</name>
<comment type="caution">
    <text evidence="1">The sequence shown here is derived from an EMBL/GenBank/DDBJ whole genome shotgun (WGS) entry which is preliminary data.</text>
</comment>